<evidence type="ECO:0000313" key="2">
    <source>
        <dbReference type="EMBL" id="APE38325.1"/>
    </source>
</evidence>
<dbReference type="GO" id="GO:0003700">
    <property type="term" value="F:DNA-binding transcription factor activity"/>
    <property type="evidence" value="ECO:0007669"/>
    <property type="project" value="InterPro"/>
</dbReference>
<dbReference type="InterPro" id="IPR036388">
    <property type="entry name" value="WH-like_DNA-bd_sf"/>
</dbReference>
<reference evidence="2" key="1">
    <citation type="submission" date="2016-11" db="EMBL/GenBank/DDBJ databases">
        <authorList>
            <person name="Jaros S."/>
            <person name="Januszkiewicz K."/>
            <person name="Wedrychowicz H."/>
        </authorList>
    </citation>
    <scope>NUCLEOTIDE SEQUENCE [LARGE SCALE GENOMIC DNA]</scope>
    <source>
        <strain evidence="2">Y48</strain>
    </source>
</reference>
<evidence type="ECO:0000259" key="1">
    <source>
        <dbReference type="SMART" id="SM00418"/>
    </source>
</evidence>
<protein>
    <submittedName>
        <fullName evidence="2">ArsR family transcriptional regulator</fullName>
    </submittedName>
</protein>
<dbReference type="CDD" id="cd00090">
    <property type="entry name" value="HTH_ARSR"/>
    <property type="match status" value="1"/>
</dbReference>
<name>A0A1J0W233_9NOCA</name>
<evidence type="ECO:0000313" key="3">
    <source>
        <dbReference type="Proteomes" id="UP000183810"/>
    </source>
</evidence>
<gene>
    <name evidence="2" type="ORF">BOX37_14075</name>
</gene>
<feature type="domain" description="HTH arsR-type" evidence="1">
    <location>
        <begin position="89"/>
        <end position="162"/>
    </location>
</feature>
<dbReference type="InterPro" id="IPR001845">
    <property type="entry name" value="HTH_ArsR_DNA-bd_dom"/>
</dbReference>
<dbReference type="SUPFAM" id="SSF46785">
    <property type="entry name" value="Winged helix' DNA-binding domain"/>
    <property type="match status" value="1"/>
</dbReference>
<dbReference type="KEGG" id="nsl:BOX37_14075"/>
<accession>A0A1J0W233</accession>
<organism evidence="2 3">
    <name type="scientific">Nocardia mangyaensis</name>
    <dbReference type="NCBI Taxonomy" id="2213200"/>
    <lineage>
        <taxon>Bacteria</taxon>
        <taxon>Bacillati</taxon>
        <taxon>Actinomycetota</taxon>
        <taxon>Actinomycetes</taxon>
        <taxon>Mycobacteriales</taxon>
        <taxon>Nocardiaceae</taxon>
        <taxon>Nocardia</taxon>
    </lineage>
</organism>
<sequence>MAALSERVSHLEAMAGESEVAHSASPVVEGEQFWALTGLQSRLGDHPATADGAVMMVGSLTLPDGAPVAWQQGAGTSGMWETDWSDQAATFAALGHPVRLELLRQILSGVHATAELAETASLGTTGQLHHHLRQLVAAGWVKQSGRGSYEVPATRVVPLLVCMVGAER</sequence>
<dbReference type="AlphaFoldDB" id="A0A1J0W233"/>
<dbReference type="InterPro" id="IPR036390">
    <property type="entry name" value="WH_DNA-bd_sf"/>
</dbReference>
<dbReference type="Gene3D" id="1.10.10.10">
    <property type="entry name" value="Winged helix-like DNA-binding domain superfamily/Winged helix DNA-binding domain"/>
    <property type="match status" value="1"/>
</dbReference>
<dbReference type="SMART" id="SM00418">
    <property type="entry name" value="HTH_ARSR"/>
    <property type="match status" value="1"/>
</dbReference>
<dbReference type="InterPro" id="IPR011991">
    <property type="entry name" value="ArsR-like_HTH"/>
</dbReference>
<proteinExistence type="predicted"/>
<dbReference type="Proteomes" id="UP000183810">
    <property type="component" value="Chromosome"/>
</dbReference>
<dbReference type="EMBL" id="CP018082">
    <property type="protein sequence ID" value="APE38325.1"/>
    <property type="molecule type" value="Genomic_DNA"/>
</dbReference>
<keyword evidence="3" id="KW-1185">Reference proteome</keyword>